<keyword evidence="2 5" id="KW-0547">Nucleotide-binding</keyword>
<dbReference type="GeneID" id="85017716"/>
<dbReference type="EMBL" id="FNND01000001">
    <property type="protein sequence ID" value="SDW17137.1"/>
    <property type="molecule type" value="Genomic_DNA"/>
</dbReference>
<dbReference type="GO" id="GO:0015937">
    <property type="term" value="P:coenzyme A biosynthetic process"/>
    <property type="evidence" value="ECO:0007669"/>
    <property type="project" value="UniProtKB-UniRule"/>
</dbReference>
<dbReference type="InterPro" id="IPR027417">
    <property type="entry name" value="P-loop_NTPase"/>
</dbReference>
<keyword evidence="8" id="KW-1185">Reference proteome</keyword>
<dbReference type="Pfam" id="PF01121">
    <property type="entry name" value="CoaE"/>
    <property type="match status" value="1"/>
</dbReference>
<comment type="pathway">
    <text evidence="5">Cofactor biosynthesis; coenzyme A biosynthesis; CoA from (R)-pantothenate: step 5/5.</text>
</comment>
<evidence type="ECO:0000256" key="3">
    <source>
        <dbReference type="ARBA" id="ARBA00022840"/>
    </source>
</evidence>
<dbReference type="GO" id="GO:0005737">
    <property type="term" value="C:cytoplasm"/>
    <property type="evidence" value="ECO:0007669"/>
    <property type="project" value="UniProtKB-SubCell"/>
</dbReference>
<dbReference type="SUPFAM" id="SSF52540">
    <property type="entry name" value="P-loop containing nucleoside triphosphate hydrolases"/>
    <property type="match status" value="1"/>
</dbReference>
<dbReference type="Gene3D" id="3.40.50.300">
    <property type="entry name" value="P-loop containing nucleotide triphosphate hydrolases"/>
    <property type="match status" value="1"/>
</dbReference>
<evidence type="ECO:0000256" key="6">
    <source>
        <dbReference type="NCBIfam" id="TIGR00152"/>
    </source>
</evidence>
<evidence type="ECO:0000256" key="2">
    <source>
        <dbReference type="ARBA" id="ARBA00022741"/>
    </source>
</evidence>
<keyword evidence="5" id="KW-0808">Transferase</keyword>
<keyword evidence="3 5" id="KW-0067">ATP-binding</keyword>
<sequence>MMTTVGLTGGIGSGKTTIANLFATEFAIPIYIADTKAKELIAQDTHLQQEIKALLGEEAFVEGKYNTAFVASIVFSTPEKLQALNQLIHPYVQQDFARWREEQHSPYVIKESAILFESGSYKDCDYIISVTAPLEERIRRVMLRDKIDRKTVEKRIKNQWNDENRIKLSTFVVDNRDFGRNLDKIQTIHCKIMEMIDENAEN</sequence>
<keyword evidence="5 7" id="KW-0418">Kinase</keyword>
<dbReference type="RefSeq" id="WP_016419697.1">
    <property type="nucleotide sequence ID" value="NZ_FNND01000001.1"/>
</dbReference>
<keyword evidence="4 5" id="KW-0173">Coenzyme A biosynthesis</keyword>
<accession>A0A1H2RCK3</accession>
<comment type="subcellular location">
    <subcellularLocation>
        <location evidence="5">Cytoplasm</location>
    </subcellularLocation>
</comment>
<evidence type="ECO:0000256" key="5">
    <source>
        <dbReference type="HAMAP-Rule" id="MF_00376"/>
    </source>
</evidence>
<dbReference type="HAMAP" id="MF_00376">
    <property type="entry name" value="Dephospho_CoA_kinase"/>
    <property type="match status" value="1"/>
</dbReference>
<dbReference type="NCBIfam" id="TIGR00152">
    <property type="entry name" value="dephospho-CoA kinase"/>
    <property type="match status" value="1"/>
</dbReference>
<dbReference type="UniPathway" id="UPA00241">
    <property type="reaction ID" value="UER00356"/>
</dbReference>
<dbReference type="PANTHER" id="PTHR10695">
    <property type="entry name" value="DEPHOSPHO-COA KINASE-RELATED"/>
    <property type="match status" value="1"/>
</dbReference>
<dbReference type="PANTHER" id="PTHR10695:SF46">
    <property type="entry name" value="BIFUNCTIONAL COENZYME A SYNTHASE-RELATED"/>
    <property type="match status" value="1"/>
</dbReference>
<protein>
    <recommendedName>
        <fullName evidence="5 6">Dephospho-CoA kinase</fullName>
        <ecNumber evidence="5 6">2.7.1.24</ecNumber>
    </recommendedName>
    <alternativeName>
        <fullName evidence="5">Dephosphocoenzyme A kinase</fullName>
    </alternativeName>
</protein>
<name>A0A1H2RCK3_9FLAO</name>
<keyword evidence="5" id="KW-0963">Cytoplasm</keyword>
<dbReference type="EC" id="2.7.1.24" evidence="5 6"/>
<comment type="caution">
    <text evidence="7">The sequence shown here is derived from an EMBL/GenBank/DDBJ whole genome shotgun (WGS) entry which is preliminary data.</text>
</comment>
<dbReference type="GO" id="GO:0005524">
    <property type="term" value="F:ATP binding"/>
    <property type="evidence" value="ECO:0007669"/>
    <property type="project" value="UniProtKB-UniRule"/>
</dbReference>
<evidence type="ECO:0000313" key="7">
    <source>
        <dbReference type="EMBL" id="SDW17137.1"/>
    </source>
</evidence>
<dbReference type="Proteomes" id="UP000182771">
    <property type="component" value="Unassembled WGS sequence"/>
</dbReference>
<evidence type="ECO:0000313" key="8">
    <source>
        <dbReference type="Proteomes" id="UP000182771"/>
    </source>
</evidence>
<dbReference type="InterPro" id="IPR001977">
    <property type="entry name" value="Depp_CoAkinase"/>
</dbReference>
<dbReference type="GO" id="GO:0004140">
    <property type="term" value="F:dephospho-CoA kinase activity"/>
    <property type="evidence" value="ECO:0007669"/>
    <property type="project" value="UniProtKB-UniRule"/>
</dbReference>
<comment type="catalytic activity">
    <reaction evidence="5">
        <text>3'-dephospho-CoA + ATP = ADP + CoA + H(+)</text>
        <dbReference type="Rhea" id="RHEA:18245"/>
        <dbReference type="ChEBI" id="CHEBI:15378"/>
        <dbReference type="ChEBI" id="CHEBI:30616"/>
        <dbReference type="ChEBI" id="CHEBI:57287"/>
        <dbReference type="ChEBI" id="CHEBI:57328"/>
        <dbReference type="ChEBI" id="CHEBI:456216"/>
        <dbReference type="EC" id="2.7.1.24"/>
    </reaction>
</comment>
<evidence type="ECO:0000256" key="1">
    <source>
        <dbReference type="ARBA" id="ARBA00009018"/>
    </source>
</evidence>
<dbReference type="AlphaFoldDB" id="A0A1H2RCK3"/>
<evidence type="ECO:0000256" key="4">
    <source>
        <dbReference type="ARBA" id="ARBA00022993"/>
    </source>
</evidence>
<proteinExistence type="inferred from homology"/>
<comment type="similarity">
    <text evidence="1 5">Belongs to the CoaE family.</text>
</comment>
<organism evidence="7 8">
    <name type="scientific">Capnocytophaga granulosa</name>
    <dbReference type="NCBI Taxonomy" id="45242"/>
    <lineage>
        <taxon>Bacteria</taxon>
        <taxon>Pseudomonadati</taxon>
        <taxon>Bacteroidota</taxon>
        <taxon>Flavobacteriia</taxon>
        <taxon>Flavobacteriales</taxon>
        <taxon>Flavobacteriaceae</taxon>
        <taxon>Capnocytophaga</taxon>
    </lineage>
</organism>
<dbReference type="CDD" id="cd02022">
    <property type="entry name" value="DPCK"/>
    <property type="match status" value="1"/>
</dbReference>
<comment type="function">
    <text evidence="5">Catalyzes the phosphorylation of the 3'-hydroxyl group of dephosphocoenzyme A to form coenzyme A.</text>
</comment>
<reference evidence="7 8" key="1">
    <citation type="submission" date="2016-10" db="EMBL/GenBank/DDBJ databases">
        <authorList>
            <person name="Varghese N."/>
            <person name="Submissions S."/>
        </authorList>
    </citation>
    <scope>NUCLEOTIDE SEQUENCE [LARGE SCALE GENOMIC DNA]</scope>
    <source>
        <strain evidence="7 8">DSM 11449</strain>
    </source>
</reference>
<gene>
    <name evidence="5" type="primary">coaE</name>
    <name evidence="7" type="ORF">SAMN05444420_101420</name>
</gene>
<dbReference type="PROSITE" id="PS51219">
    <property type="entry name" value="DPCK"/>
    <property type="match status" value="1"/>
</dbReference>
<feature type="binding site" evidence="5">
    <location>
        <begin position="12"/>
        <end position="17"/>
    </location>
    <ligand>
        <name>ATP</name>
        <dbReference type="ChEBI" id="CHEBI:30616"/>
    </ligand>
</feature>